<sequence length="76" mass="7538">MVDLVPLALKGPDEGVGLRGIGFGHQDPPGGGGLRGDGRGGRCRGVRAGRGPEKLSGGEGGSGGEGRRYVGTGRQI</sequence>
<evidence type="ECO:0000256" key="1">
    <source>
        <dbReference type="SAM" id="MobiDB-lite"/>
    </source>
</evidence>
<evidence type="ECO:0000313" key="2">
    <source>
        <dbReference type="EMBL" id="GAA2916707.1"/>
    </source>
</evidence>
<gene>
    <name evidence="2" type="ORF">GCM10020221_10830</name>
</gene>
<dbReference type="Proteomes" id="UP001501102">
    <property type="component" value="Unassembled WGS sequence"/>
</dbReference>
<evidence type="ECO:0000313" key="3">
    <source>
        <dbReference type="Proteomes" id="UP001501102"/>
    </source>
</evidence>
<proteinExistence type="predicted"/>
<organism evidence="2 3">
    <name type="scientific">Streptomyces thioluteus</name>
    <dbReference type="NCBI Taxonomy" id="66431"/>
    <lineage>
        <taxon>Bacteria</taxon>
        <taxon>Bacillati</taxon>
        <taxon>Actinomycetota</taxon>
        <taxon>Actinomycetes</taxon>
        <taxon>Kitasatosporales</taxon>
        <taxon>Streptomycetaceae</taxon>
        <taxon>Streptomyces</taxon>
    </lineage>
</organism>
<accession>A0ABN3WJ38</accession>
<feature type="compositionally biased region" description="Gly residues" evidence="1">
    <location>
        <begin position="19"/>
        <end position="35"/>
    </location>
</feature>
<protein>
    <submittedName>
        <fullName evidence="2">Uncharacterized protein</fullName>
    </submittedName>
</protein>
<comment type="caution">
    <text evidence="2">The sequence shown here is derived from an EMBL/GenBank/DDBJ whole genome shotgun (WGS) entry which is preliminary data.</text>
</comment>
<reference evidence="2 3" key="1">
    <citation type="journal article" date="2019" name="Int. J. Syst. Evol. Microbiol.">
        <title>The Global Catalogue of Microorganisms (GCM) 10K type strain sequencing project: providing services to taxonomists for standard genome sequencing and annotation.</title>
        <authorList>
            <consortium name="The Broad Institute Genomics Platform"/>
            <consortium name="The Broad Institute Genome Sequencing Center for Infectious Disease"/>
            <person name="Wu L."/>
            <person name="Ma J."/>
        </authorList>
    </citation>
    <scope>NUCLEOTIDE SEQUENCE [LARGE SCALE GENOMIC DNA]</scope>
    <source>
        <strain evidence="2 3">JCM 4087</strain>
    </source>
</reference>
<feature type="region of interest" description="Disordered" evidence="1">
    <location>
        <begin position="19"/>
        <end position="76"/>
    </location>
</feature>
<name>A0ABN3WJ38_STRTU</name>
<dbReference type="EMBL" id="BAAAXZ010000040">
    <property type="protein sequence ID" value="GAA2916707.1"/>
    <property type="molecule type" value="Genomic_DNA"/>
</dbReference>
<keyword evidence="3" id="KW-1185">Reference proteome</keyword>